<feature type="domain" description="Integrase catalytic" evidence="2">
    <location>
        <begin position="116"/>
        <end position="233"/>
    </location>
</feature>
<evidence type="ECO:0000259" key="2">
    <source>
        <dbReference type="PROSITE" id="PS50994"/>
    </source>
</evidence>
<feature type="compositionally biased region" description="Polar residues" evidence="1">
    <location>
        <begin position="257"/>
        <end position="266"/>
    </location>
</feature>
<dbReference type="InterPro" id="IPR012337">
    <property type="entry name" value="RNaseH-like_sf"/>
</dbReference>
<dbReference type="PROSITE" id="PS51186">
    <property type="entry name" value="GNAT"/>
    <property type="match status" value="1"/>
</dbReference>
<dbReference type="GO" id="GO:0016747">
    <property type="term" value="F:acyltransferase activity, transferring groups other than amino-acyl groups"/>
    <property type="evidence" value="ECO:0007669"/>
    <property type="project" value="InterPro"/>
</dbReference>
<dbReference type="Pfam" id="PF13302">
    <property type="entry name" value="Acetyltransf_3"/>
    <property type="match status" value="1"/>
</dbReference>
<dbReference type="InterPro" id="IPR048020">
    <property type="entry name" value="Transpos_IS3"/>
</dbReference>
<accession>A0A366CVI1</accession>
<dbReference type="Pfam" id="PF00665">
    <property type="entry name" value="rve"/>
    <property type="match status" value="1"/>
</dbReference>
<keyword evidence="4" id="KW-0808">Transferase</keyword>
<evidence type="ECO:0000313" key="4">
    <source>
        <dbReference type="EMBL" id="RBO80325.1"/>
    </source>
</evidence>
<dbReference type="SUPFAM" id="SSF55729">
    <property type="entry name" value="Acyl-CoA N-acyltransferases (Nat)"/>
    <property type="match status" value="1"/>
</dbReference>
<dbReference type="NCBIfam" id="NF033516">
    <property type="entry name" value="transpos_IS3"/>
    <property type="match status" value="1"/>
</dbReference>
<reference evidence="4 5" key="1">
    <citation type="submission" date="2018-06" db="EMBL/GenBank/DDBJ databases">
        <title>Genomic Encyclopedia of Type Strains, Phase IV (KMG-IV): sequencing the most valuable type-strain genomes for metagenomic binning, comparative biology and taxonomic classification.</title>
        <authorList>
            <person name="Goeker M."/>
        </authorList>
    </citation>
    <scope>NUCLEOTIDE SEQUENCE [LARGE SCALE GENOMIC DNA]</scope>
    <source>
        <strain evidence="4 5">DSM 44599</strain>
    </source>
</reference>
<dbReference type="InterPro" id="IPR016181">
    <property type="entry name" value="Acyl_CoA_acyltransferase"/>
</dbReference>
<comment type="caution">
    <text evidence="4">The sequence shown here is derived from an EMBL/GenBank/DDBJ whole genome shotgun (WGS) entry which is preliminary data.</text>
</comment>
<feature type="region of interest" description="Disordered" evidence="1">
    <location>
        <begin position="237"/>
        <end position="313"/>
    </location>
</feature>
<dbReference type="InterPro" id="IPR000182">
    <property type="entry name" value="GNAT_dom"/>
</dbReference>
<gene>
    <name evidence="4" type="ORF">DFR74_12642</name>
</gene>
<feature type="domain" description="N-acetyltransferase" evidence="3">
    <location>
        <begin position="389"/>
        <end position="544"/>
    </location>
</feature>
<evidence type="ECO:0000256" key="1">
    <source>
        <dbReference type="SAM" id="MobiDB-lite"/>
    </source>
</evidence>
<dbReference type="PROSITE" id="PS50994">
    <property type="entry name" value="INTEGRASE"/>
    <property type="match status" value="1"/>
</dbReference>
<dbReference type="Proteomes" id="UP000252586">
    <property type="component" value="Unassembled WGS sequence"/>
</dbReference>
<dbReference type="Gene3D" id="3.30.420.10">
    <property type="entry name" value="Ribonuclease H-like superfamily/Ribonuclease H"/>
    <property type="match status" value="1"/>
</dbReference>
<dbReference type="EMBL" id="QNRE01000026">
    <property type="protein sequence ID" value="RBO80325.1"/>
    <property type="molecule type" value="Genomic_DNA"/>
</dbReference>
<proteinExistence type="predicted"/>
<feature type="compositionally biased region" description="Polar residues" evidence="1">
    <location>
        <begin position="279"/>
        <end position="298"/>
    </location>
</feature>
<dbReference type="GO" id="GO:0003676">
    <property type="term" value="F:nucleic acid binding"/>
    <property type="evidence" value="ECO:0007669"/>
    <property type="project" value="InterPro"/>
</dbReference>
<dbReference type="Gene3D" id="3.40.630.30">
    <property type="match status" value="1"/>
</dbReference>
<dbReference type="GO" id="GO:0015074">
    <property type="term" value="P:DNA integration"/>
    <property type="evidence" value="ECO:0007669"/>
    <property type="project" value="InterPro"/>
</dbReference>
<evidence type="ECO:0000313" key="5">
    <source>
        <dbReference type="Proteomes" id="UP000252586"/>
    </source>
</evidence>
<dbReference type="InterPro" id="IPR001584">
    <property type="entry name" value="Integrase_cat-core"/>
</dbReference>
<dbReference type="STRING" id="1210090.GCA_001613185_06026"/>
<name>A0A366CVI1_9NOCA</name>
<dbReference type="PANTHER" id="PTHR46889">
    <property type="entry name" value="TRANSPOSASE INSF FOR INSERTION SEQUENCE IS3B-RELATED"/>
    <property type="match status" value="1"/>
</dbReference>
<dbReference type="InterPro" id="IPR036397">
    <property type="entry name" value="RNaseH_sf"/>
</dbReference>
<organism evidence="4 5">
    <name type="scientific">Nocardia puris</name>
    <dbReference type="NCBI Taxonomy" id="208602"/>
    <lineage>
        <taxon>Bacteria</taxon>
        <taxon>Bacillati</taxon>
        <taxon>Actinomycetota</taxon>
        <taxon>Actinomycetes</taxon>
        <taxon>Mycobacteriales</taxon>
        <taxon>Nocardiaceae</taxon>
        <taxon>Nocardia</taxon>
    </lineage>
</organism>
<dbReference type="PANTHER" id="PTHR46889:SF4">
    <property type="entry name" value="TRANSPOSASE INSO FOR INSERTION SEQUENCE ELEMENT IS911B-RELATED"/>
    <property type="match status" value="1"/>
</dbReference>
<dbReference type="AlphaFoldDB" id="A0A366CVI1"/>
<dbReference type="InterPro" id="IPR050900">
    <property type="entry name" value="Transposase_IS3/IS150/IS904"/>
</dbReference>
<sequence>MKELAADGIPVAVTCRVLQLARQPYYRWLADPVTAAEVAEAYRANALFDAHRDDPEFGYRFLADEAHEAGETMAERTAWRICSSNRWWSAFGKSRRGKNAKPGPPVHDDLVQRNFRSDAPNRLWLSDITEHRTGEGKLYLCAVKDVFSNRIIGYSIDSRMKSRLAVTAVNNAVARRGDVAGCILHTDRGSQFRSRRFVHTLNRHRMVGSMGRVGAAGDNAAMESFFSLLQRNVLDRQRWGNPRSAPDRHRHLDRTHLSPSAPTSSARPVDPDRIRNHHVPSSPTGCLTTVTRSCSSPVRVNRRPASATSDGLPAQTGVRAGSLRRSVVSRCRPALVMVVAVARYCASRVLRLVVTSLRTPRRVILVGRTSSGEPVILRPPRLSDASTWRAIRIADRSAIEPFWLTDERSWESRHRERVWIHEWLWSRAEAKADRIVRTVIEVGGRFAGQCDLWIQPHDKRGELSIWVDSRLSGRGIGAAAGRLIVGYAFDELDLARVTAPIDVDNVNSSRLVRRIGLVREGTMVSYLSVGGRRRDHDLWAVSAQSWERYPSAEL</sequence>
<protein>
    <submittedName>
        <fullName evidence="4">RimJ/RimL family protein N-acetyltransferase</fullName>
    </submittedName>
</protein>
<keyword evidence="5" id="KW-1185">Reference proteome</keyword>
<dbReference type="SUPFAM" id="SSF53098">
    <property type="entry name" value="Ribonuclease H-like"/>
    <property type="match status" value="1"/>
</dbReference>
<evidence type="ECO:0000259" key="3">
    <source>
        <dbReference type="PROSITE" id="PS51186"/>
    </source>
</evidence>